<feature type="transmembrane region" description="Helical" evidence="8">
    <location>
        <begin position="63"/>
        <end position="80"/>
    </location>
</feature>
<gene>
    <name evidence="10" type="ORF">BDZ31_003090</name>
</gene>
<keyword evidence="11" id="KW-1185">Reference proteome</keyword>
<dbReference type="InterPro" id="IPR020846">
    <property type="entry name" value="MFS_dom"/>
</dbReference>
<organism evidence="10 11">
    <name type="scientific">Conexibacter arvalis</name>
    <dbReference type="NCBI Taxonomy" id="912552"/>
    <lineage>
        <taxon>Bacteria</taxon>
        <taxon>Bacillati</taxon>
        <taxon>Actinomycetota</taxon>
        <taxon>Thermoleophilia</taxon>
        <taxon>Solirubrobacterales</taxon>
        <taxon>Conexibacteraceae</taxon>
        <taxon>Conexibacter</taxon>
    </lineage>
</organism>
<keyword evidence="3" id="KW-0813">Transport</keyword>
<accession>A0A840IGN1</accession>
<dbReference type="RefSeq" id="WP_183343222.1">
    <property type="nucleotide sequence ID" value="NZ_JACHNU010000004.1"/>
</dbReference>
<evidence type="ECO:0000256" key="8">
    <source>
        <dbReference type="SAM" id="Phobius"/>
    </source>
</evidence>
<evidence type="ECO:0000313" key="11">
    <source>
        <dbReference type="Proteomes" id="UP000585272"/>
    </source>
</evidence>
<dbReference type="Gene3D" id="1.20.1250.20">
    <property type="entry name" value="MFS general substrate transporter like domains"/>
    <property type="match status" value="1"/>
</dbReference>
<keyword evidence="5 8" id="KW-0812">Transmembrane</keyword>
<evidence type="ECO:0000256" key="4">
    <source>
        <dbReference type="ARBA" id="ARBA00022475"/>
    </source>
</evidence>
<comment type="caution">
    <text evidence="10">The sequence shown here is derived from an EMBL/GenBank/DDBJ whole genome shotgun (WGS) entry which is preliminary data.</text>
</comment>
<feature type="transmembrane region" description="Helical" evidence="8">
    <location>
        <begin position="271"/>
        <end position="297"/>
    </location>
</feature>
<evidence type="ECO:0000256" key="6">
    <source>
        <dbReference type="ARBA" id="ARBA00022989"/>
    </source>
</evidence>
<dbReference type="EMBL" id="JACHNU010000004">
    <property type="protein sequence ID" value="MBB4663495.1"/>
    <property type="molecule type" value="Genomic_DNA"/>
</dbReference>
<dbReference type="GO" id="GO:0022857">
    <property type="term" value="F:transmembrane transporter activity"/>
    <property type="evidence" value="ECO:0007669"/>
    <property type="project" value="InterPro"/>
</dbReference>
<dbReference type="PANTHER" id="PTHR42718">
    <property type="entry name" value="MAJOR FACILITATOR SUPERFAMILY MULTIDRUG TRANSPORTER MFSC"/>
    <property type="match status" value="1"/>
</dbReference>
<dbReference type="GO" id="GO:0005886">
    <property type="term" value="C:plasma membrane"/>
    <property type="evidence" value="ECO:0007669"/>
    <property type="project" value="UniProtKB-SubCell"/>
</dbReference>
<feature type="domain" description="Major facilitator superfamily (MFS) profile" evidence="9">
    <location>
        <begin position="21"/>
        <end position="476"/>
    </location>
</feature>
<evidence type="ECO:0000256" key="1">
    <source>
        <dbReference type="ARBA" id="ARBA00004651"/>
    </source>
</evidence>
<dbReference type="SUPFAM" id="SSF103473">
    <property type="entry name" value="MFS general substrate transporter"/>
    <property type="match status" value="1"/>
</dbReference>
<dbReference type="Proteomes" id="UP000585272">
    <property type="component" value="Unassembled WGS sequence"/>
</dbReference>
<feature type="transmembrane region" description="Helical" evidence="8">
    <location>
        <begin position="112"/>
        <end position="133"/>
    </location>
</feature>
<sequence length="497" mass="50891">MSESHTASPARGGVPSHVWPIAIVVILGMIMSVLDTTIVNVALEDLSQELRAPLDEIQWVVTGYMLALAAVIPVTGWAATRYSARRLYIASLVLFTLGSLLCGLAWSPGTLIAARVLQGLGGGMLAPIGQMILVKAAGPRNLPRIMSAIGVPIILAPVFGPTLGGLLIEHAGWEWIFFVNLPVGVAAVAAAVKLLPGDSGDPAAGRLDAIGLVLVAVGLVGVTYGLAESGTAGSLTDDSVLIPALGGLVLIAAFVVRALRIPRPLLDVRLFANKAFTAASLTTFCLGAALFGAMILMPLYFQTVRDQDAVQTGLLLIPQGLGAAIAMAFSGRATERLGGGMTALIGGVVTIVTTVPFVLIGAETSFVLLGVAMVLRGFGIGMSMMPSMTAAFAVLRPDQINHATPQLNVVQRVGGSVGTAILSVALSSRIADAGGASATPAAVADAFGSTYLLVLLVTVVALAPTILLTVVERRARARDAATPVPPEALAELEAEAA</sequence>
<evidence type="ECO:0000256" key="3">
    <source>
        <dbReference type="ARBA" id="ARBA00022448"/>
    </source>
</evidence>
<feature type="transmembrane region" description="Helical" evidence="8">
    <location>
        <begin position="309"/>
        <end position="329"/>
    </location>
</feature>
<reference evidence="10 11" key="1">
    <citation type="submission" date="2020-08" db="EMBL/GenBank/DDBJ databases">
        <title>Genomic Encyclopedia of Archaeal and Bacterial Type Strains, Phase II (KMG-II): from individual species to whole genera.</title>
        <authorList>
            <person name="Goeker M."/>
        </authorList>
    </citation>
    <scope>NUCLEOTIDE SEQUENCE [LARGE SCALE GENOMIC DNA]</scope>
    <source>
        <strain evidence="10 11">DSM 23288</strain>
    </source>
</reference>
<dbReference type="InterPro" id="IPR036259">
    <property type="entry name" value="MFS_trans_sf"/>
</dbReference>
<dbReference type="AlphaFoldDB" id="A0A840IGN1"/>
<dbReference type="Gene3D" id="1.20.1720.10">
    <property type="entry name" value="Multidrug resistance protein D"/>
    <property type="match status" value="1"/>
</dbReference>
<comment type="subcellular location">
    <subcellularLocation>
        <location evidence="1">Cell membrane</location>
        <topology evidence="1">Multi-pass membrane protein</topology>
    </subcellularLocation>
</comment>
<feature type="transmembrane region" description="Helical" evidence="8">
    <location>
        <begin position="239"/>
        <end position="259"/>
    </location>
</feature>
<protein>
    <submittedName>
        <fullName evidence="10">EmrB/QacA subfamily drug resistance transporter</fullName>
    </submittedName>
</protein>
<feature type="transmembrane region" description="Helical" evidence="8">
    <location>
        <begin position="175"/>
        <end position="195"/>
    </location>
</feature>
<evidence type="ECO:0000313" key="10">
    <source>
        <dbReference type="EMBL" id="MBB4663495.1"/>
    </source>
</evidence>
<name>A0A840IGN1_9ACTN</name>
<dbReference type="PRINTS" id="PR01036">
    <property type="entry name" value="TCRTETB"/>
</dbReference>
<dbReference type="NCBIfam" id="TIGR00711">
    <property type="entry name" value="efflux_EmrB"/>
    <property type="match status" value="1"/>
</dbReference>
<dbReference type="Pfam" id="PF07690">
    <property type="entry name" value="MFS_1"/>
    <property type="match status" value="1"/>
</dbReference>
<dbReference type="PROSITE" id="PS50850">
    <property type="entry name" value="MFS"/>
    <property type="match status" value="1"/>
</dbReference>
<evidence type="ECO:0000256" key="5">
    <source>
        <dbReference type="ARBA" id="ARBA00022692"/>
    </source>
</evidence>
<evidence type="ECO:0000259" key="9">
    <source>
        <dbReference type="PROSITE" id="PS50850"/>
    </source>
</evidence>
<dbReference type="InterPro" id="IPR004638">
    <property type="entry name" value="EmrB-like"/>
</dbReference>
<feature type="transmembrane region" description="Helical" evidence="8">
    <location>
        <begin position="451"/>
        <end position="471"/>
    </location>
</feature>
<feature type="transmembrane region" description="Helical" evidence="8">
    <location>
        <begin position="207"/>
        <end position="227"/>
    </location>
</feature>
<feature type="transmembrane region" description="Helical" evidence="8">
    <location>
        <begin position="341"/>
        <end position="360"/>
    </location>
</feature>
<feature type="transmembrane region" description="Helical" evidence="8">
    <location>
        <begin position="21"/>
        <end position="43"/>
    </location>
</feature>
<evidence type="ECO:0000256" key="7">
    <source>
        <dbReference type="ARBA" id="ARBA00023136"/>
    </source>
</evidence>
<feature type="transmembrane region" description="Helical" evidence="8">
    <location>
        <begin position="413"/>
        <end position="431"/>
    </location>
</feature>
<keyword evidence="7 8" id="KW-0472">Membrane</keyword>
<dbReference type="CDD" id="cd17503">
    <property type="entry name" value="MFS_LmrB_MDR_like"/>
    <property type="match status" value="1"/>
</dbReference>
<proteinExistence type="inferred from homology"/>
<comment type="similarity">
    <text evidence="2">Belongs to the major facilitator superfamily. EmrB family.</text>
</comment>
<feature type="transmembrane region" description="Helical" evidence="8">
    <location>
        <begin position="366"/>
        <end position="392"/>
    </location>
</feature>
<keyword evidence="6 8" id="KW-1133">Transmembrane helix</keyword>
<evidence type="ECO:0000256" key="2">
    <source>
        <dbReference type="ARBA" id="ARBA00008537"/>
    </source>
</evidence>
<dbReference type="InterPro" id="IPR011701">
    <property type="entry name" value="MFS"/>
</dbReference>
<keyword evidence="4" id="KW-1003">Cell membrane</keyword>
<dbReference type="PANTHER" id="PTHR42718:SF9">
    <property type="entry name" value="MAJOR FACILITATOR SUPERFAMILY MULTIDRUG TRANSPORTER MFSC"/>
    <property type="match status" value="1"/>
</dbReference>
<feature type="transmembrane region" description="Helical" evidence="8">
    <location>
        <begin position="87"/>
        <end position="106"/>
    </location>
</feature>
<feature type="transmembrane region" description="Helical" evidence="8">
    <location>
        <begin position="145"/>
        <end position="163"/>
    </location>
</feature>